<dbReference type="SUPFAM" id="SSF56281">
    <property type="entry name" value="Metallo-hydrolase/oxidoreductase"/>
    <property type="match status" value="1"/>
</dbReference>
<evidence type="ECO:0000256" key="2">
    <source>
        <dbReference type="ARBA" id="ARBA00022475"/>
    </source>
</evidence>
<dbReference type="InterPro" id="IPR001279">
    <property type="entry name" value="Metallo-B-lactamas"/>
</dbReference>
<dbReference type="InterPro" id="IPR036866">
    <property type="entry name" value="RibonucZ/Hydroxyglut_hydro"/>
</dbReference>
<dbReference type="Pfam" id="PF03772">
    <property type="entry name" value="Competence"/>
    <property type="match status" value="1"/>
</dbReference>
<dbReference type="NCBIfam" id="TIGR00361">
    <property type="entry name" value="ComEC_Rec2"/>
    <property type="match status" value="1"/>
</dbReference>
<dbReference type="InterPro" id="IPR004477">
    <property type="entry name" value="ComEC_N"/>
</dbReference>
<feature type="transmembrane region" description="Helical" evidence="6">
    <location>
        <begin position="373"/>
        <end position="401"/>
    </location>
</feature>
<feature type="transmembrane region" description="Helical" evidence="6">
    <location>
        <begin position="30"/>
        <end position="48"/>
    </location>
</feature>
<keyword evidence="3 6" id="KW-0812">Transmembrane</keyword>
<feature type="transmembrane region" description="Helical" evidence="6">
    <location>
        <begin position="60"/>
        <end position="77"/>
    </location>
</feature>
<dbReference type="InterPro" id="IPR052159">
    <property type="entry name" value="Competence_DNA_uptake"/>
</dbReference>
<evidence type="ECO:0000256" key="1">
    <source>
        <dbReference type="ARBA" id="ARBA00004651"/>
    </source>
</evidence>
<dbReference type="GeneID" id="86155381"/>
<accession>A0ABY6TKF5</accession>
<feature type="domain" description="Metallo-beta-lactamase" evidence="7">
    <location>
        <begin position="545"/>
        <end position="727"/>
    </location>
</feature>
<protein>
    <submittedName>
        <fullName evidence="8">DNA internalization-related competence protein ComEC/Rec2</fullName>
    </submittedName>
</protein>
<dbReference type="Pfam" id="PF13567">
    <property type="entry name" value="DUF4131"/>
    <property type="match status" value="1"/>
</dbReference>
<dbReference type="InterPro" id="IPR004797">
    <property type="entry name" value="Competence_ComEC/Rec2"/>
</dbReference>
<dbReference type="SMART" id="SM00849">
    <property type="entry name" value="Lactamase_B"/>
    <property type="match status" value="1"/>
</dbReference>
<dbReference type="Proteomes" id="UP000308167">
    <property type="component" value="Unassembled WGS sequence"/>
</dbReference>
<evidence type="ECO:0000256" key="6">
    <source>
        <dbReference type="SAM" id="Phobius"/>
    </source>
</evidence>
<dbReference type="InterPro" id="IPR035681">
    <property type="entry name" value="ComA-like_MBL"/>
</dbReference>
<keyword evidence="9" id="KW-1185">Reference proteome</keyword>
<dbReference type="InterPro" id="IPR025405">
    <property type="entry name" value="DUF4131"/>
</dbReference>
<dbReference type="NCBIfam" id="TIGR00360">
    <property type="entry name" value="ComEC_N-term"/>
    <property type="match status" value="1"/>
</dbReference>
<comment type="subcellular location">
    <subcellularLocation>
        <location evidence="1">Cell membrane</location>
        <topology evidence="1">Multi-pass membrane protein</topology>
    </subcellularLocation>
</comment>
<proteinExistence type="predicted"/>
<name>A0ABY6TKF5_9PAST</name>
<keyword evidence="5 6" id="KW-0472">Membrane</keyword>
<feature type="transmembrane region" description="Helical" evidence="6">
    <location>
        <begin position="235"/>
        <end position="254"/>
    </location>
</feature>
<keyword evidence="2" id="KW-1003">Cell membrane</keyword>
<dbReference type="RefSeq" id="WP_135709799.1">
    <property type="nucleotide sequence ID" value="NZ_CABFKI010000005.1"/>
</dbReference>
<organism evidence="8 9">
    <name type="scientific">Actinobacillus porcinus</name>
    <dbReference type="NCBI Taxonomy" id="51048"/>
    <lineage>
        <taxon>Bacteria</taxon>
        <taxon>Pseudomonadati</taxon>
        <taxon>Pseudomonadota</taxon>
        <taxon>Gammaproteobacteria</taxon>
        <taxon>Pasteurellales</taxon>
        <taxon>Pasteurellaceae</taxon>
        <taxon>Actinobacillus</taxon>
    </lineage>
</organism>
<comment type="caution">
    <text evidence="8">The sequence shown here is derived from an EMBL/GenBank/DDBJ whole genome shotgun (WGS) entry which is preliminary data.</text>
</comment>
<dbReference type="Gene3D" id="3.60.15.10">
    <property type="entry name" value="Ribonuclease Z/Hydroxyacylglutathione hydrolase-like"/>
    <property type="match status" value="1"/>
</dbReference>
<evidence type="ECO:0000256" key="3">
    <source>
        <dbReference type="ARBA" id="ARBA00022692"/>
    </source>
</evidence>
<dbReference type="PANTHER" id="PTHR30619:SF1">
    <property type="entry name" value="RECOMBINATION PROTEIN 2"/>
    <property type="match status" value="1"/>
</dbReference>
<keyword evidence="4 6" id="KW-1133">Transmembrane helix</keyword>
<feature type="transmembrane region" description="Helical" evidence="6">
    <location>
        <begin position="511"/>
        <end position="528"/>
    </location>
</feature>
<evidence type="ECO:0000259" key="7">
    <source>
        <dbReference type="SMART" id="SM00849"/>
    </source>
</evidence>
<gene>
    <name evidence="8" type="ORF">SAMEA1410922_00982</name>
</gene>
<dbReference type="PANTHER" id="PTHR30619">
    <property type="entry name" value="DNA INTERNALIZATION/COMPETENCE PROTEIN COMEC/REC2"/>
    <property type="match status" value="1"/>
</dbReference>
<evidence type="ECO:0000313" key="8">
    <source>
        <dbReference type="EMBL" id="VTU07604.1"/>
    </source>
</evidence>
<dbReference type="CDD" id="cd07731">
    <property type="entry name" value="ComA-like_MBL-fold"/>
    <property type="match status" value="1"/>
</dbReference>
<feature type="transmembrane region" description="Helical" evidence="6">
    <location>
        <begin position="413"/>
        <end position="435"/>
    </location>
</feature>
<reference evidence="8 9" key="1">
    <citation type="submission" date="2019-05" db="EMBL/GenBank/DDBJ databases">
        <authorList>
            <consortium name="Pathogen Informatics"/>
        </authorList>
    </citation>
    <scope>NUCLEOTIDE SEQUENCE [LARGE SCALE GENOMIC DNA]</scope>
    <source>
        <strain evidence="8 9">NM319</strain>
    </source>
</reference>
<feature type="transmembrane region" description="Helical" evidence="6">
    <location>
        <begin position="456"/>
        <end position="476"/>
    </location>
</feature>
<dbReference type="EMBL" id="CABFKI010000005">
    <property type="protein sequence ID" value="VTU07604.1"/>
    <property type="molecule type" value="Genomic_DNA"/>
</dbReference>
<dbReference type="Pfam" id="PF00753">
    <property type="entry name" value="Lactamase_B"/>
    <property type="match status" value="1"/>
</dbReference>
<evidence type="ECO:0000256" key="4">
    <source>
        <dbReference type="ARBA" id="ARBA00022989"/>
    </source>
</evidence>
<evidence type="ECO:0000313" key="9">
    <source>
        <dbReference type="Proteomes" id="UP000308167"/>
    </source>
</evidence>
<sequence length="789" mass="88944">MQLNLDKLAFMIITMALMLLWMPAFLFFPWQIGCGVMVAILSLAFLWGKQTKHLTPPKNLRQSLFYFAIGIGFFTYFQSQAFNLYRTAKDVKVETIRTEIRIDEILHQQDYQTLIVSNEKGQRIYLQWRLQEKPKLGEIWSAELRMRPLSSRLNQGGFDRQQWYFSKGITATATTKSAVKIRDDFSWREKRLNQALTDTQNLPQQGLLLALGFGERAWLLPETWQHYQQTNTAHLIAISGLHIGLAMLLGFGIARGVQLLFPTHNISPIFPLITGVVLAIIYAELAGFAIPTFRAALALLLVLLVKIGRRYYTPWQLFLRVIALLLLCDPMMILSAGFWLSVGAVASLILWYQVFPLRLILWKGKPLPSKVRWILGLIHLQLGLFWLFTPIQLMIFAGFSFNGFVANLIAVPFYSFFLVPVTLFAALTGGILYSWQLSHFLAEQITRVVAWFEDGWQTISLQTSLIVTAILALLFIRLMNKIYVPQNTKNKGSIINSEVVHSFPSLWRQRISVLGGWLAFFCLMTVGVQKITEPHWRVETLDIGQGLATLIVKNHHAWLYDTGASWAGGSMAKTEILPYLQRQGLELDGVILSHDDNDHSGGAKDILAAYPQAYLLNASAQNYGKTDRTLCLAGLQWRWQGLAFDVLSPTENVARADNPHSCVVLVTDGRFKVLLTGDADSATEQRILAALPQIDVLQVGHHGSKTSTGAAFVQHIQPKIALISSGRWNPWHFPNKDVVARLESVGSAVKNTAVLGQISVEFDKNAMRLQSARSDFSPWYRGFIGERSK</sequence>
<feature type="transmembrane region" description="Helical" evidence="6">
    <location>
        <begin position="288"/>
        <end position="305"/>
    </location>
</feature>
<evidence type="ECO:0000256" key="5">
    <source>
        <dbReference type="ARBA" id="ARBA00023136"/>
    </source>
</evidence>
<feature type="transmembrane region" description="Helical" evidence="6">
    <location>
        <begin position="317"/>
        <end position="336"/>
    </location>
</feature>